<dbReference type="PROSITE" id="PS50110">
    <property type="entry name" value="RESPONSE_REGULATORY"/>
    <property type="match status" value="1"/>
</dbReference>
<evidence type="ECO:0000313" key="5">
    <source>
        <dbReference type="Proteomes" id="UP001501725"/>
    </source>
</evidence>
<dbReference type="Gene3D" id="3.40.50.2300">
    <property type="match status" value="1"/>
</dbReference>
<feature type="modified residue" description="4-aspartylphosphate" evidence="2">
    <location>
        <position position="55"/>
    </location>
</feature>
<proteinExistence type="predicted"/>
<evidence type="ECO:0000313" key="4">
    <source>
        <dbReference type="EMBL" id="GAA4334785.1"/>
    </source>
</evidence>
<gene>
    <name evidence="4" type="ORF">GCM10023184_29110</name>
</gene>
<evidence type="ECO:0000256" key="2">
    <source>
        <dbReference type="PROSITE-ProRule" id="PRU00169"/>
    </source>
</evidence>
<dbReference type="SMART" id="SM00448">
    <property type="entry name" value="REC"/>
    <property type="match status" value="1"/>
</dbReference>
<name>A0ABP8H6I3_9BACT</name>
<feature type="domain" description="Response regulatory" evidence="3">
    <location>
        <begin position="3"/>
        <end position="121"/>
    </location>
</feature>
<reference evidence="5" key="1">
    <citation type="journal article" date="2019" name="Int. J. Syst. Evol. Microbiol.">
        <title>The Global Catalogue of Microorganisms (GCM) 10K type strain sequencing project: providing services to taxonomists for standard genome sequencing and annotation.</title>
        <authorList>
            <consortium name="The Broad Institute Genomics Platform"/>
            <consortium name="The Broad Institute Genome Sequencing Center for Infectious Disease"/>
            <person name="Wu L."/>
            <person name="Ma J."/>
        </authorList>
    </citation>
    <scope>NUCLEOTIDE SEQUENCE [LARGE SCALE GENOMIC DNA]</scope>
    <source>
        <strain evidence="5">JCM 17919</strain>
    </source>
</reference>
<keyword evidence="5" id="KW-1185">Reference proteome</keyword>
<comment type="caution">
    <text evidence="4">The sequence shown here is derived from an EMBL/GenBank/DDBJ whole genome shotgun (WGS) entry which is preliminary data.</text>
</comment>
<dbReference type="SUPFAM" id="SSF52172">
    <property type="entry name" value="CheY-like"/>
    <property type="match status" value="1"/>
</dbReference>
<dbReference type="RefSeq" id="WP_345256482.1">
    <property type="nucleotide sequence ID" value="NZ_BAABGY010000008.1"/>
</dbReference>
<accession>A0ABP8H6I3</accession>
<evidence type="ECO:0000259" key="3">
    <source>
        <dbReference type="PROSITE" id="PS50110"/>
    </source>
</evidence>
<dbReference type="EMBL" id="BAABGY010000008">
    <property type="protein sequence ID" value="GAA4334785.1"/>
    <property type="molecule type" value="Genomic_DNA"/>
</dbReference>
<keyword evidence="1 2" id="KW-0597">Phosphoprotein</keyword>
<evidence type="ECO:0000256" key="1">
    <source>
        <dbReference type="ARBA" id="ARBA00022553"/>
    </source>
</evidence>
<dbReference type="Proteomes" id="UP001501725">
    <property type="component" value="Unassembled WGS sequence"/>
</dbReference>
<dbReference type="InterPro" id="IPR011006">
    <property type="entry name" value="CheY-like_superfamily"/>
</dbReference>
<dbReference type="PANTHER" id="PTHR44591">
    <property type="entry name" value="STRESS RESPONSE REGULATOR PROTEIN 1"/>
    <property type="match status" value="1"/>
</dbReference>
<dbReference type="PANTHER" id="PTHR44591:SF3">
    <property type="entry name" value="RESPONSE REGULATORY DOMAIN-CONTAINING PROTEIN"/>
    <property type="match status" value="1"/>
</dbReference>
<protein>
    <recommendedName>
        <fullName evidence="3">Response regulatory domain-containing protein</fullName>
    </recommendedName>
</protein>
<sequence length="130" mass="14757">MKQIIYLDDDPNDIEALSLVFSERDDYDLVCFGNVDPLFEHIRQNGEKVRLIILDQNMPEMSGIDVLKEIRGRFPALRIPAILFSTGLSPENADHASELEGVAIEKPATINDLRRTVVVMIRFCEDHTSD</sequence>
<dbReference type="Pfam" id="PF00072">
    <property type="entry name" value="Response_reg"/>
    <property type="match status" value="1"/>
</dbReference>
<dbReference type="InterPro" id="IPR050595">
    <property type="entry name" value="Bact_response_regulator"/>
</dbReference>
<dbReference type="InterPro" id="IPR001789">
    <property type="entry name" value="Sig_transdc_resp-reg_receiver"/>
</dbReference>
<organism evidence="4 5">
    <name type="scientific">Flaviaesturariibacter amylovorans</name>
    <dbReference type="NCBI Taxonomy" id="1084520"/>
    <lineage>
        <taxon>Bacteria</taxon>
        <taxon>Pseudomonadati</taxon>
        <taxon>Bacteroidota</taxon>
        <taxon>Chitinophagia</taxon>
        <taxon>Chitinophagales</taxon>
        <taxon>Chitinophagaceae</taxon>
        <taxon>Flaviaestuariibacter</taxon>
    </lineage>
</organism>